<reference evidence="2 3" key="1">
    <citation type="journal article" date="2024" name="Ann. Entomol. Soc. Am.">
        <title>Genomic analyses of the southern and eastern yellowjacket wasps (Hymenoptera: Vespidae) reveal evolutionary signatures of social life.</title>
        <authorList>
            <person name="Catto M.A."/>
            <person name="Caine P.B."/>
            <person name="Orr S.E."/>
            <person name="Hunt B.G."/>
            <person name="Goodisman M.A.D."/>
        </authorList>
    </citation>
    <scope>NUCLEOTIDE SEQUENCE [LARGE SCALE GENOMIC DNA]</scope>
    <source>
        <strain evidence="2">232</strain>
        <tissue evidence="2">Head and thorax</tissue>
    </source>
</reference>
<protein>
    <submittedName>
        <fullName evidence="2">Metacaspase-2-like</fullName>
    </submittedName>
</protein>
<evidence type="ECO:0000256" key="1">
    <source>
        <dbReference type="SAM" id="Phobius"/>
    </source>
</evidence>
<dbReference type="EMBL" id="JAYRBN010000114">
    <property type="protein sequence ID" value="KAL2723535.1"/>
    <property type="molecule type" value="Genomic_DNA"/>
</dbReference>
<keyword evidence="1" id="KW-0812">Transmembrane</keyword>
<proteinExistence type="predicted"/>
<name>A0ABD2AUC4_VESMC</name>
<keyword evidence="3" id="KW-1185">Reference proteome</keyword>
<accession>A0ABD2AUC4</accession>
<organism evidence="2 3">
    <name type="scientific">Vespula maculifrons</name>
    <name type="common">Eastern yellow jacket</name>
    <name type="synonym">Wasp</name>
    <dbReference type="NCBI Taxonomy" id="7453"/>
    <lineage>
        <taxon>Eukaryota</taxon>
        <taxon>Metazoa</taxon>
        <taxon>Ecdysozoa</taxon>
        <taxon>Arthropoda</taxon>
        <taxon>Hexapoda</taxon>
        <taxon>Insecta</taxon>
        <taxon>Pterygota</taxon>
        <taxon>Neoptera</taxon>
        <taxon>Endopterygota</taxon>
        <taxon>Hymenoptera</taxon>
        <taxon>Apocrita</taxon>
        <taxon>Aculeata</taxon>
        <taxon>Vespoidea</taxon>
        <taxon>Vespidae</taxon>
        <taxon>Vespinae</taxon>
        <taxon>Vespula</taxon>
    </lineage>
</organism>
<dbReference type="Proteomes" id="UP001607303">
    <property type="component" value="Unassembled WGS sequence"/>
</dbReference>
<keyword evidence="1" id="KW-0472">Membrane</keyword>
<sequence>MYDYFNMSCLDDKSALKLNIKVNSENLLPIPQKYNVGSLRVPEDPSWPKIPPRKLVDDADDIIHPPCVITLTGTPRRSRTTVRTPQHQSFKTMEMKDFDSSVHQLTLNTIKRKPGSLDPRFKRVTAVKNQTTPTESIKQYNTSKELQQSASIIKQSQFPCEMMKKTASGKNLNMYNLFNFMASKISILYSYQITQESIKEPENEEIKNNNSHFIQELNRDKSNVEDNNKLECKLHLAKDHNTNNFTNINNTSKIDSIDIKENIDPVPEKTKNIIENEISKDEQISTSTYNEKCILETKTKNDLKVLSENQSLQSSNVCTNIFNIYMIYECDGQILLVMKKKVHSLPSPIPQYTTQCYNVQVPIITYQNIPLQISTCTSGDVNISPCITNTLPITDLCTTTQFKIKHKNSDIHSLSLEKQNLDNLQQKHEIVNTNNVNTTDIQVRQEALILDKKIEDRTSEQPIVENNYYETSSLPNNDKIYISVDNNNDFNRSNNHLKITSHQQPIKINDSNAYISTKVPNFKKCTLNQRRKMRSEQNLLRKENIYIKKFFQSSEPYITSRRRRIKANFSKKARLYFQKKSTSGIINSNCTLLWPGYQQTNCKHSQRFPKVEQYTKEKNCHYLMLKKPIDERNKDANTNCIKMESLVENPTVSCDVFCQQNEENKYNSLQRSDKNTSIDNPIRISLKTQELLNKSYLEYYNNLKQKTGNIENIQQKYFHKVALETPYVKRRKNKSFYNNIYNDEVKFNPEMQTIEQCSALSSIINKNLDSTLQHSSDTTQTKQLYVNRNIRQSLDPTGGTQNKTVQNMVSKIATDIYENSITSSTFIHKIKHKKEKCIEKRFIKLKTIVFFGTIMYALVVFLPMIYDYFFYEDYDDYEDFTYIELIINYVISSFKEAFNSFFNTFYRIFFQPIFVIFSVPVRNVTAYLNLASDYFIIYKMKSETCIK</sequence>
<dbReference type="AlphaFoldDB" id="A0ABD2AUC4"/>
<feature type="transmembrane region" description="Helical" evidence="1">
    <location>
        <begin position="848"/>
        <end position="866"/>
    </location>
</feature>
<evidence type="ECO:0000313" key="2">
    <source>
        <dbReference type="EMBL" id="KAL2723535.1"/>
    </source>
</evidence>
<comment type="caution">
    <text evidence="2">The sequence shown here is derived from an EMBL/GenBank/DDBJ whole genome shotgun (WGS) entry which is preliminary data.</text>
</comment>
<evidence type="ECO:0000313" key="3">
    <source>
        <dbReference type="Proteomes" id="UP001607303"/>
    </source>
</evidence>
<keyword evidence="1" id="KW-1133">Transmembrane helix</keyword>
<gene>
    <name evidence="2" type="ORF">V1477_019386</name>
</gene>